<dbReference type="OMA" id="IAFRFHK"/>
<dbReference type="EMBL" id="CP090172">
    <property type="protein sequence ID" value="UJO23245.1"/>
    <property type="molecule type" value="Genomic_DNA"/>
</dbReference>
<organism evidence="2 3">
    <name type="scientific">Passalora fulva</name>
    <name type="common">Tomato leaf mold</name>
    <name type="synonym">Cladosporium fulvum</name>
    <dbReference type="NCBI Taxonomy" id="5499"/>
    <lineage>
        <taxon>Eukaryota</taxon>
        <taxon>Fungi</taxon>
        <taxon>Dikarya</taxon>
        <taxon>Ascomycota</taxon>
        <taxon>Pezizomycotina</taxon>
        <taxon>Dothideomycetes</taxon>
        <taxon>Dothideomycetidae</taxon>
        <taxon>Mycosphaerellales</taxon>
        <taxon>Mycosphaerellaceae</taxon>
        <taxon>Fulvia</taxon>
    </lineage>
</organism>
<sequence length="175" mass="18978">MATMQATPRPHTLTLRFKQQRTTILLEVEPLQKLSEIRALLLHAIQQTHQSGNINGQDIPQNSDQVKLGKAVDRHNLKLGFTSLDKELPEEAPTGKGKGKVSATNKSATSQLKDCPQGVGLKSGDVVAFKFADQDEAAMVDMEGEIVEKWDVSIPTLEEAYGDEGGDEGVGLEEG</sequence>
<reference evidence="2" key="1">
    <citation type="submission" date="2021-12" db="EMBL/GenBank/DDBJ databases">
        <authorList>
            <person name="Zaccaron A."/>
            <person name="Stergiopoulos I."/>
        </authorList>
    </citation>
    <scope>NUCLEOTIDE SEQUENCE</scope>
    <source>
        <strain evidence="2">Race5_Kim</strain>
    </source>
</reference>
<dbReference type="KEGG" id="ffu:CLAFUR5_11944"/>
<evidence type="ECO:0000256" key="1">
    <source>
        <dbReference type="SAM" id="MobiDB-lite"/>
    </source>
</evidence>
<name>A0A9Q8UUU2_PASFU</name>
<protein>
    <submittedName>
        <fullName evidence="2">Uncharacterized protein</fullName>
    </submittedName>
</protein>
<dbReference type="OrthoDB" id="5376498at2759"/>
<dbReference type="GeneID" id="71991822"/>
<dbReference type="AlphaFoldDB" id="A0A9Q8UUU2"/>
<proteinExistence type="predicted"/>
<dbReference type="RefSeq" id="XP_047767611.1">
    <property type="nucleotide sequence ID" value="XM_047911092.1"/>
</dbReference>
<reference evidence="2" key="2">
    <citation type="journal article" date="2022" name="Microb. Genom.">
        <title>A chromosome-scale genome assembly of the tomato pathogen Cladosporium fulvum reveals a compartmentalized genome architecture and the presence of a dispensable chromosome.</title>
        <authorList>
            <person name="Zaccaron A.Z."/>
            <person name="Chen L.H."/>
            <person name="Samaras A."/>
            <person name="Stergiopoulos I."/>
        </authorList>
    </citation>
    <scope>NUCLEOTIDE SEQUENCE</scope>
    <source>
        <strain evidence="2">Race5_Kim</strain>
    </source>
</reference>
<evidence type="ECO:0000313" key="2">
    <source>
        <dbReference type="EMBL" id="UJO23245.1"/>
    </source>
</evidence>
<keyword evidence="3" id="KW-1185">Reference proteome</keyword>
<evidence type="ECO:0000313" key="3">
    <source>
        <dbReference type="Proteomes" id="UP000756132"/>
    </source>
</evidence>
<gene>
    <name evidence="2" type="ORF">CLAFUR5_11944</name>
</gene>
<accession>A0A9Q8UUU2</accession>
<feature type="region of interest" description="Disordered" evidence="1">
    <location>
        <begin position="88"/>
        <end position="109"/>
    </location>
</feature>
<dbReference type="Proteomes" id="UP000756132">
    <property type="component" value="Chromosome 10"/>
</dbReference>